<dbReference type="Gene3D" id="3.40.630.30">
    <property type="match status" value="1"/>
</dbReference>
<feature type="domain" description="N-acetyltransferase" evidence="1">
    <location>
        <begin position="56"/>
        <end position="204"/>
    </location>
</feature>
<dbReference type="AlphaFoldDB" id="A0A968GC30"/>
<protein>
    <submittedName>
        <fullName evidence="2">GNAT family N-acetyltransferase</fullName>
    </submittedName>
</protein>
<dbReference type="PROSITE" id="PS51186">
    <property type="entry name" value="GNAT"/>
    <property type="match status" value="1"/>
</dbReference>
<accession>A0A968GC30</accession>
<comment type="caution">
    <text evidence="2">The sequence shown here is derived from an EMBL/GenBank/DDBJ whole genome shotgun (WGS) entry which is preliminary data.</text>
</comment>
<evidence type="ECO:0000313" key="2">
    <source>
        <dbReference type="EMBL" id="NIZ40646.1"/>
    </source>
</evidence>
<dbReference type="Proteomes" id="UP000711995">
    <property type="component" value="Unassembled WGS sequence"/>
</dbReference>
<dbReference type="CDD" id="cd04301">
    <property type="entry name" value="NAT_SF"/>
    <property type="match status" value="1"/>
</dbReference>
<evidence type="ECO:0000259" key="1">
    <source>
        <dbReference type="PROSITE" id="PS51186"/>
    </source>
</evidence>
<dbReference type="SUPFAM" id="SSF55729">
    <property type="entry name" value="Acyl-CoA N-acyltransferases (Nat)"/>
    <property type="match status" value="1"/>
</dbReference>
<organism evidence="2 3">
    <name type="scientific">Entomospira entomophila</name>
    <dbReference type="NCBI Taxonomy" id="2719988"/>
    <lineage>
        <taxon>Bacteria</taxon>
        <taxon>Pseudomonadati</taxon>
        <taxon>Spirochaetota</taxon>
        <taxon>Spirochaetia</taxon>
        <taxon>Spirochaetales</taxon>
        <taxon>Spirochaetaceae</taxon>
        <taxon>Entomospira</taxon>
    </lineage>
</organism>
<dbReference type="InterPro" id="IPR000182">
    <property type="entry name" value="GNAT_dom"/>
</dbReference>
<dbReference type="Pfam" id="PF00583">
    <property type="entry name" value="Acetyltransf_1"/>
    <property type="match status" value="1"/>
</dbReference>
<evidence type="ECO:0000313" key="3">
    <source>
        <dbReference type="Proteomes" id="UP000711995"/>
    </source>
</evidence>
<dbReference type="InterPro" id="IPR016181">
    <property type="entry name" value="Acyl_CoA_acyltransferase"/>
</dbReference>
<sequence length="204" mass="23357">MATQLRVASKQEADEVSQLIFYAYKEFAYLICNSEDESTVLSRMKQLALNEKPLPISIHNFQAMVGDHGEIVGGFAAYPIIQTLYLYQNLYKALLEYKFFAALDTKVKLSPRLMNILGKDTEWQLPYADAFYLDAFAIHSRFRGQRLAPVMMEYVKACAIEKGCTSVVLLAREDMVSFYARLGFHTNQFLDSGEEDFFVMHTII</sequence>
<dbReference type="EMBL" id="JAATLJ010000001">
    <property type="protein sequence ID" value="NIZ40646.1"/>
    <property type="molecule type" value="Genomic_DNA"/>
</dbReference>
<name>A0A968GC30_9SPIO</name>
<reference evidence="2 3" key="1">
    <citation type="submission" date="2020-03" db="EMBL/GenBank/DDBJ databases">
        <title>Spirochaetal bacteria isolated from arthropods constitute a novel genus Entomospira genus novum within the order Spirochaetales.</title>
        <authorList>
            <person name="Grana-Miraglia L."/>
            <person name="Sikutova S."/>
            <person name="Fingerle V."/>
            <person name="Sing A."/>
            <person name="Castillo-Ramirez S."/>
            <person name="Margos G."/>
            <person name="Rudolf I."/>
        </authorList>
    </citation>
    <scope>NUCLEOTIDE SEQUENCE [LARGE SCALE GENOMIC DNA]</scope>
    <source>
        <strain evidence="2 3">BR193</strain>
    </source>
</reference>
<gene>
    <name evidence="2" type="ORF">HCT14_03855</name>
</gene>
<keyword evidence="3" id="KW-1185">Reference proteome</keyword>
<dbReference type="RefSeq" id="WP_167700233.1">
    <property type="nucleotide sequence ID" value="NZ_CP118174.1"/>
</dbReference>
<dbReference type="GO" id="GO:0016747">
    <property type="term" value="F:acyltransferase activity, transferring groups other than amino-acyl groups"/>
    <property type="evidence" value="ECO:0007669"/>
    <property type="project" value="InterPro"/>
</dbReference>
<proteinExistence type="predicted"/>